<proteinExistence type="predicted"/>
<feature type="compositionally biased region" description="Gly residues" evidence="1">
    <location>
        <begin position="194"/>
        <end position="204"/>
    </location>
</feature>
<evidence type="ECO:0000313" key="2">
    <source>
        <dbReference type="EMBL" id="GAY21086.1"/>
    </source>
</evidence>
<feature type="compositionally biased region" description="Basic and acidic residues" evidence="1">
    <location>
        <begin position="156"/>
        <end position="186"/>
    </location>
</feature>
<reference evidence="2 3" key="1">
    <citation type="journal article" date="2013" name="Biodegradation">
        <title>Occurrence of 4-tert-butylphenol (4-t-BP) biodegradation in an aquatic sample caused by the presence of Spirodela polyrrhiza and isolation of a 4-t-BP-utilizing bacterium.</title>
        <authorList>
            <person name="Ogata Y."/>
            <person name="Toyama T."/>
            <person name="Yu N."/>
            <person name="Wang X."/>
            <person name="Sei K."/>
            <person name="Ike M."/>
        </authorList>
    </citation>
    <scope>NUCLEOTIDE SEQUENCE [LARGE SCALE GENOMIC DNA]</scope>
    <source>
        <strain evidence="2 3">OMI</strain>
    </source>
</reference>
<reference evidence="2 3" key="2">
    <citation type="journal article" date="2013" name="Environ. Sci. Technol.">
        <title>The 4-tert-butylphenol-utilizing bacterium Sphingobium fuliginis OMI can degrade bisphenols via phenolic ring hydroxylation and meta-cleavage pathway.</title>
        <authorList>
            <person name="Ogata Y."/>
            <person name="Goda S."/>
            <person name="Toyama T."/>
            <person name="Sei K."/>
            <person name="Ike M."/>
        </authorList>
    </citation>
    <scope>NUCLEOTIDE SEQUENCE [LARGE SCALE GENOMIC DNA]</scope>
    <source>
        <strain evidence="2 3">OMI</strain>
    </source>
</reference>
<gene>
    <name evidence="2" type="ORF">SFOMI_1619</name>
</gene>
<dbReference type="EMBL" id="BEWI01000031">
    <property type="protein sequence ID" value="GAY21086.1"/>
    <property type="molecule type" value="Genomic_DNA"/>
</dbReference>
<feature type="region of interest" description="Disordered" evidence="1">
    <location>
        <begin position="149"/>
        <end position="249"/>
    </location>
</feature>
<organism evidence="2 3">
    <name type="scientific">Sphingobium fuliginis (strain ATCC 27551)</name>
    <dbReference type="NCBI Taxonomy" id="336203"/>
    <lineage>
        <taxon>Bacteria</taxon>
        <taxon>Pseudomonadati</taxon>
        <taxon>Pseudomonadota</taxon>
        <taxon>Alphaproteobacteria</taxon>
        <taxon>Sphingomonadales</taxon>
        <taxon>Sphingomonadaceae</taxon>
        <taxon>Sphingobium</taxon>
    </lineage>
</organism>
<name>A0A292ZDV9_SPHSA</name>
<protein>
    <recommendedName>
        <fullName evidence="4">Plasmid stabilization protein</fullName>
    </recommendedName>
</protein>
<dbReference type="Proteomes" id="UP000221538">
    <property type="component" value="Unassembled WGS sequence"/>
</dbReference>
<evidence type="ECO:0000256" key="1">
    <source>
        <dbReference type="SAM" id="MobiDB-lite"/>
    </source>
</evidence>
<dbReference type="AlphaFoldDB" id="A0A292ZDV9"/>
<sequence>MDPFGPVAADGVRRQRDVAFLVGAARRFHGRRGGNGPALAQRGVDHRLPDPFVTRLPHGIVGVLDDGEQACRGFHLFLPAIRTQVGIAGGQMPRQPFEKNALLHALVNAGRTALFPPSFGSRVVTPVQRCERPAGSIVSLECKEKETIMPQGDKSSYTDKQKRKAEHIEQGYEDRGVSRKEAERRAWATVNKESGGGNKSGSGRGKPDSHASSRKGGKKGGAASARRPAADRSAAARKGWETRRKKAHG</sequence>
<accession>A0A292ZDV9</accession>
<feature type="compositionally biased region" description="Low complexity" evidence="1">
    <location>
        <begin position="221"/>
        <end position="237"/>
    </location>
</feature>
<evidence type="ECO:0000313" key="3">
    <source>
        <dbReference type="Proteomes" id="UP000221538"/>
    </source>
</evidence>
<evidence type="ECO:0008006" key="4">
    <source>
        <dbReference type="Google" id="ProtNLM"/>
    </source>
</evidence>
<comment type="caution">
    <text evidence="2">The sequence shown here is derived from an EMBL/GenBank/DDBJ whole genome shotgun (WGS) entry which is preliminary data.</text>
</comment>